<proteinExistence type="predicted"/>
<keyword evidence="1" id="KW-0812">Transmembrane</keyword>
<feature type="transmembrane region" description="Helical" evidence="1">
    <location>
        <begin position="139"/>
        <end position="158"/>
    </location>
</feature>
<protein>
    <submittedName>
        <fullName evidence="2">DUF998 domain-containing protein</fullName>
    </submittedName>
</protein>
<dbReference type="Proteomes" id="UP001321453">
    <property type="component" value="Unassembled WGS sequence"/>
</dbReference>
<evidence type="ECO:0000313" key="3">
    <source>
        <dbReference type="Proteomes" id="UP001321453"/>
    </source>
</evidence>
<evidence type="ECO:0000256" key="1">
    <source>
        <dbReference type="SAM" id="Phobius"/>
    </source>
</evidence>
<keyword evidence="1" id="KW-1133">Transmembrane helix</keyword>
<feature type="transmembrane region" description="Helical" evidence="1">
    <location>
        <begin position="55"/>
        <end position="75"/>
    </location>
</feature>
<name>A0ABT7S4R6_9CELL</name>
<accession>A0ABT7S4R6</accession>
<dbReference type="Pfam" id="PF06197">
    <property type="entry name" value="DUF998"/>
    <property type="match status" value="1"/>
</dbReference>
<reference evidence="2 3" key="1">
    <citation type="submission" date="2023-06" db="EMBL/GenBank/DDBJ databases">
        <title>Cellulomonas sp. MW9 Whole genome sequence.</title>
        <authorList>
            <person name="Park S."/>
        </authorList>
    </citation>
    <scope>NUCLEOTIDE SEQUENCE [LARGE SCALE GENOMIC DNA]</scope>
    <source>
        <strain evidence="2 3">MW9</strain>
    </source>
</reference>
<dbReference type="InterPro" id="IPR009339">
    <property type="entry name" value="DUF998"/>
</dbReference>
<dbReference type="RefSeq" id="WP_289445766.1">
    <property type="nucleotide sequence ID" value="NZ_JAUCGR010000001.1"/>
</dbReference>
<feature type="transmembrane region" description="Helical" evidence="1">
    <location>
        <begin position="107"/>
        <end position="127"/>
    </location>
</feature>
<evidence type="ECO:0000313" key="2">
    <source>
        <dbReference type="EMBL" id="MDM7830626.1"/>
    </source>
</evidence>
<feature type="transmembrane region" description="Helical" evidence="1">
    <location>
        <begin position="82"/>
        <end position="101"/>
    </location>
</feature>
<gene>
    <name evidence="2" type="ORF">QRT05_04720</name>
</gene>
<keyword evidence="1" id="KW-0472">Membrane</keyword>
<organism evidence="2 3">
    <name type="scientific">Cellulomonas edaphi</name>
    <dbReference type="NCBI Taxonomy" id="3053468"/>
    <lineage>
        <taxon>Bacteria</taxon>
        <taxon>Bacillati</taxon>
        <taxon>Actinomycetota</taxon>
        <taxon>Actinomycetes</taxon>
        <taxon>Micrococcales</taxon>
        <taxon>Cellulomonadaceae</taxon>
        <taxon>Cellulomonas</taxon>
    </lineage>
</organism>
<dbReference type="EMBL" id="JAUCGR010000001">
    <property type="protein sequence ID" value="MDM7830626.1"/>
    <property type="molecule type" value="Genomic_DNA"/>
</dbReference>
<comment type="caution">
    <text evidence="2">The sequence shown here is derived from an EMBL/GenBank/DDBJ whole genome shotgun (WGS) entry which is preliminary data.</text>
</comment>
<sequence>MTRRSAVPRWSVASALAAPVAMIGGWTIAAARQPSFDPVASTISDLAATTATDPWIMTAGLAVTGVAHVLTAAGLRPVPRPARVLHAVGGLATLAVAALPVDTYPHPHGVAAAVGFGALALWPALAWRRGGTGALRPAVGIAASVVLVGLLGAFVLELQRDGDAVGLTERLVAGAQALWPLAVVVWLRRR</sequence>
<feature type="transmembrane region" description="Helical" evidence="1">
    <location>
        <begin position="170"/>
        <end position="187"/>
    </location>
</feature>
<keyword evidence="3" id="KW-1185">Reference proteome</keyword>